<feature type="transmembrane region" description="Helical" evidence="8">
    <location>
        <begin position="33"/>
        <end position="53"/>
    </location>
</feature>
<keyword evidence="3 8" id="KW-0812">Transmembrane</keyword>
<dbReference type="STRING" id="1758178.GCA_001550095_01581"/>
<keyword evidence="11" id="KW-1185">Reference proteome</keyword>
<keyword evidence="6 8" id="KW-0472">Membrane</keyword>
<reference evidence="10 11" key="1">
    <citation type="submission" date="2017-06" db="EMBL/GenBank/DDBJ databases">
        <title>Celeribacter sp. TSPH2 complete genome sequence.</title>
        <authorList>
            <person name="Woo J.-H."/>
            <person name="Kim H.-S."/>
        </authorList>
    </citation>
    <scope>NUCLEOTIDE SEQUENCE [LARGE SCALE GENOMIC DNA]</scope>
    <source>
        <strain evidence="10 11">TSPH2</strain>
    </source>
</reference>
<dbReference type="CDD" id="cd07989">
    <property type="entry name" value="LPLAT_AGPAT-like"/>
    <property type="match status" value="1"/>
</dbReference>
<name>A0A291G8L7_9RHOB</name>
<comment type="subcellular location">
    <subcellularLocation>
        <location evidence="1">Membrane</location>
    </subcellularLocation>
</comment>
<dbReference type="EMBL" id="CP022196">
    <property type="protein sequence ID" value="ATG46392.1"/>
    <property type="molecule type" value="Genomic_DNA"/>
</dbReference>
<evidence type="ECO:0000256" key="4">
    <source>
        <dbReference type="ARBA" id="ARBA00022989"/>
    </source>
</evidence>
<evidence type="ECO:0000256" key="3">
    <source>
        <dbReference type="ARBA" id="ARBA00022692"/>
    </source>
</evidence>
<evidence type="ECO:0000313" key="11">
    <source>
        <dbReference type="Proteomes" id="UP000217935"/>
    </source>
</evidence>
<evidence type="ECO:0000313" key="10">
    <source>
        <dbReference type="EMBL" id="ATG46392.1"/>
    </source>
</evidence>
<sequence>MSEVPNGPLWESRIPPSPPNPVTWGTWRAIRRGVPIVLMILICMMLMLATRAVEAVLVGKRRPWSSVFPRFVSRNALRLMGMRLTVKGQPMAHHGAVVANHSTWLDIFVLNAVQRIFFVSKAEVANWPGIGTMAKATGTVFINRDRKEAAEQKRLFEERLHMGHKLLFFPEGTSSDSLRVLPFKPTLFAAFFTPELREEVWIQPVTARYVAPEGEDVRFYGWWGEMEFGPSLVQVLKARPQGRVEVIFHDPIAVKDVKDRKEMAARCEAAVRSGLPEIPAAYVDV</sequence>
<dbReference type="GO" id="GO:0006629">
    <property type="term" value="P:lipid metabolic process"/>
    <property type="evidence" value="ECO:0007669"/>
    <property type="project" value="UniProtKB-KW"/>
</dbReference>
<dbReference type="SMART" id="SM00563">
    <property type="entry name" value="PlsC"/>
    <property type="match status" value="1"/>
</dbReference>
<evidence type="ECO:0000256" key="5">
    <source>
        <dbReference type="ARBA" id="ARBA00023098"/>
    </source>
</evidence>
<evidence type="ECO:0000256" key="8">
    <source>
        <dbReference type="SAM" id="Phobius"/>
    </source>
</evidence>
<dbReference type="Proteomes" id="UP000217935">
    <property type="component" value="Chromosome"/>
</dbReference>
<dbReference type="InterPro" id="IPR002123">
    <property type="entry name" value="Plipid/glycerol_acylTrfase"/>
</dbReference>
<dbReference type="PANTHER" id="PTHR23063:SF52">
    <property type="entry name" value="LYSOPHOSPHATIDYLCHOLINE ACYLTRANSFERASE"/>
    <property type="match status" value="1"/>
</dbReference>
<dbReference type="AlphaFoldDB" id="A0A291G8L7"/>
<keyword evidence="4 8" id="KW-1133">Transmembrane helix</keyword>
<protein>
    <submittedName>
        <fullName evidence="10">1-acyl-sn-glycerol-3-phosphate acyltransferase</fullName>
    </submittedName>
</protein>
<organism evidence="10 11">
    <name type="scientific">Celeribacter ethanolicus</name>
    <dbReference type="NCBI Taxonomy" id="1758178"/>
    <lineage>
        <taxon>Bacteria</taxon>
        <taxon>Pseudomonadati</taxon>
        <taxon>Pseudomonadota</taxon>
        <taxon>Alphaproteobacteria</taxon>
        <taxon>Rhodobacterales</taxon>
        <taxon>Roseobacteraceae</taxon>
        <taxon>Celeribacter</taxon>
    </lineage>
</organism>
<gene>
    <name evidence="10" type="ORF">CEW89_01700</name>
</gene>
<evidence type="ECO:0000256" key="1">
    <source>
        <dbReference type="ARBA" id="ARBA00004370"/>
    </source>
</evidence>
<keyword evidence="7 10" id="KW-0012">Acyltransferase</keyword>
<dbReference type="Pfam" id="PF01553">
    <property type="entry name" value="Acyltransferase"/>
    <property type="match status" value="1"/>
</dbReference>
<dbReference type="SUPFAM" id="SSF69593">
    <property type="entry name" value="Glycerol-3-phosphate (1)-acyltransferase"/>
    <property type="match status" value="1"/>
</dbReference>
<dbReference type="OrthoDB" id="9806880at2"/>
<dbReference type="RefSeq" id="WP_096804674.1">
    <property type="nucleotide sequence ID" value="NZ_CP022196.1"/>
</dbReference>
<keyword evidence="2 10" id="KW-0808">Transferase</keyword>
<evidence type="ECO:0000256" key="6">
    <source>
        <dbReference type="ARBA" id="ARBA00023136"/>
    </source>
</evidence>
<keyword evidence="5" id="KW-0443">Lipid metabolism</keyword>
<dbReference type="PANTHER" id="PTHR23063">
    <property type="entry name" value="PHOSPHOLIPID ACYLTRANSFERASE"/>
    <property type="match status" value="1"/>
</dbReference>
<proteinExistence type="predicted"/>
<feature type="domain" description="Phospholipid/glycerol acyltransferase" evidence="9">
    <location>
        <begin position="95"/>
        <end position="210"/>
    </location>
</feature>
<dbReference type="KEGG" id="ceh:CEW89_01700"/>
<accession>A0A291G8L7</accession>
<evidence type="ECO:0000256" key="2">
    <source>
        <dbReference type="ARBA" id="ARBA00022679"/>
    </source>
</evidence>
<evidence type="ECO:0000256" key="7">
    <source>
        <dbReference type="ARBA" id="ARBA00023315"/>
    </source>
</evidence>
<dbReference type="GO" id="GO:0016746">
    <property type="term" value="F:acyltransferase activity"/>
    <property type="evidence" value="ECO:0007669"/>
    <property type="project" value="UniProtKB-KW"/>
</dbReference>
<dbReference type="GO" id="GO:0016020">
    <property type="term" value="C:membrane"/>
    <property type="evidence" value="ECO:0007669"/>
    <property type="project" value="UniProtKB-SubCell"/>
</dbReference>
<evidence type="ECO:0000259" key="9">
    <source>
        <dbReference type="SMART" id="SM00563"/>
    </source>
</evidence>